<accession>A0AAV5W7Z4</accession>
<evidence type="ECO:0000313" key="2">
    <source>
        <dbReference type="Proteomes" id="UP001432322"/>
    </source>
</evidence>
<feature type="non-terminal residue" evidence="1">
    <location>
        <position position="1"/>
    </location>
</feature>
<comment type="caution">
    <text evidence="1">The sequence shown here is derived from an EMBL/GenBank/DDBJ whole genome shotgun (WGS) entry which is preliminary data.</text>
</comment>
<dbReference type="Proteomes" id="UP001432322">
    <property type="component" value="Unassembled WGS sequence"/>
</dbReference>
<organism evidence="1 2">
    <name type="scientific">Pristionchus fissidentatus</name>
    <dbReference type="NCBI Taxonomy" id="1538716"/>
    <lineage>
        <taxon>Eukaryota</taxon>
        <taxon>Metazoa</taxon>
        <taxon>Ecdysozoa</taxon>
        <taxon>Nematoda</taxon>
        <taxon>Chromadorea</taxon>
        <taxon>Rhabditida</taxon>
        <taxon>Rhabditina</taxon>
        <taxon>Diplogasteromorpha</taxon>
        <taxon>Diplogasteroidea</taxon>
        <taxon>Neodiplogasteridae</taxon>
        <taxon>Pristionchus</taxon>
    </lineage>
</organism>
<name>A0AAV5W7Z4_9BILA</name>
<protein>
    <submittedName>
        <fullName evidence="1">Uncharacterized protein</fullName>
    </submittedName>
</protein>
<dbReference type="AlphaFoldDB" id="A0AAV5W7Z4"/>
<dbReference type="EMBL" id="BTSY01000004">
    <property type="protein sequence ID" value="GMT25989.1"/>
    <property type="molecule type" value="Genomic_DNA"/>
</dbReference>
<evidence type="ECO:0000313" key="1">
    <source>
        <dbReference type="EMBL" id="GMT25989.1"/>
    </source>
</evidence>
<sequence>IDCSNFNDQAWELTLAYEDIDECKFTIIGTLEFDCQAADDSEKTISNVVVKRIEEGQDGPVIFQKFSIKPSAEKSMQVIDTLKLYTKEKYKMSITGAKAGASLAVSTEDIIFFKSECYTTYFFAENISLNHYANCGTNTDRETRGLYNSCTTIYKFSMDDIFYGGSAVWYSKKGWRRDSDRKKIAEF</sequence>
<proteinExistence type="predicted"/>
<gene>
    <name evidence="1" type="ORF">PFISCL1PPCAC_17286</name>
</gene>
<feature type="non-terminal residue" evidence="1">
    <location>
        <position position="187"/>
    </location>
</feature>
<reference evidence="1" key="1">
    <citation type="submission" date="2023-10" db="EMBL/GenBank/DDBJ databases">
        <title>Genome assembly of Pristionchus species.</title>
        <authorList>
            <person name="Yoshida K."/>
            <person name="Sommer R.J."/>
        </authorList>
    </citation>
    <scope>NUCLEOTIDE SEQUENCE</scope>
    <source>
        <strain evidence="1">RS5133</strain>
    </source>
</reference>
<keyword evidence="2" id="KW-1185">Reference proteome</keyword>